<evidence type="ECO:0000256" key="15">
    <source>
        <dbReference type="ARBA" id="ARBA00023273"/>
    </source>
</evidence>
<keyword evidence="13" id="KW-0505">Motor protein</keyword>
<dbReference type="FunFam" id="1.20.920.30:FF:000009">
    <property type="entry name" value="Dynein heavy chain 9"/>
    <property type="match status" value="1"/>
</dbReference>
<dbReference type="Gene3D" id="1.20.58.1120">
    <property type="match status" value="1"/>
</dbReference>
<keyword evidence="12" id="KW-0969">Cilium</keyword>
<dbReference type="OrthoDB" id="5593012at2759"/>
<dbReference type="Pfam" id="PF17852">
    <property type="entry name" value="Dynein_AAA_lid"/>
    <property type="match status" value="1"/>
</dbReference>
<dbReference type="InterPro" id="IPR035706">
    <property type="entry name" value="AAA_9"/>
</dbReference>
<evidence type="ECO:0000256" key="14">
    <source>
        <dbReference type="ARBA" id="ARBA00023212"/>
    </source>
</evidence>
<evidence type="ECO:0000256" key="16">
    <source>
        <dbReference type="SAM" id="Coils"/>
    </source>
</evidence>
<keyword evidence="5" id="KW-0677">Repeat</keyword>
<dbReference type="FunFam" id="3.40.50.300:FF:000362">
    <property type="entry name" value="Dynein, axonemal, heavy chain 6"/>
    <property type="match status" value="1"/>
</dbReference>
<dbReference type="InterPro" id="IPR054354">
    <property type="entry name" value="DYNC2H1-like_lid"/>
</dbReference>
<dbReference type="PANTHER" id="PTHR45703:SF35">
    <property type="entry name" value="DYNEIN HEAVY CHAIN"/>
    <property type="match status" value="1"/>
</dbReference>
<keyword evidence="15" id="KW-0966">Cell projection</keyword>
<dbReference type="FunFam" id="1.20.140.100:FF:000004">
    <property type="entry name" value="Dynein axonemal heavy chain 6"/>
    <property type="match status" value="1"/>
</dbReference>
<dbReference type="GO" id="GO:0051959">
    <property type="term" value="F:dynein light intermediate chain binding"/>
    <property type="evidence" value="ECO:0007669"/>
    <property type="project" value="InterPro"/>
</dbReference>
<dbReference type="SMART" id="SM00382">
    <property type="entry name" value="AAA"/>
    <property type="match status" value="2"/>
</dbReference>
<evidence type="ECO:0000256" key="3">
    <source>
        <dbReference type="ARBA" id="ARBA00022490"/>
    </source>
</evidence>
<keyword evidence="4" id="KW-0493">Microtubule</keyword>
<dbReference type="InterPro" id="IPR042228">
    <property type="entry name" value="Dynein_linker_3"/>
</dbReference>
<dbReference type="Pfam" id="PF12781">
    <property type="entry name" value="AAA_9"/>
    <property type="match status" value="1"/>
</dbReference>
<keyword evidence="9" id="KW-0282">Flagellum</keyword>
<dbReference type="Pfam" id="PF12780">
    <property type="entry name" value="AAA_8"/>
    <property type="match status" value="1"/>
</dbReference>
<keyword evidence="10" id="KW-0243">Dynein</keyword>
<evidence type="ECO:0000256" key="4">
    <source>
        <dbReference type="ARBA" id="ARBA00022701"/>
    </source>
</evidence>
<dbReference type="FunFam" id="3.40.50.300:FF:001328">
    <property type="entry name" value="Dynein heavy chain 6, axonemal"/>
    <property type="match status" value="1"/>
</dbReference>
<dbReference type="SUPFAM" id="SSF52540">
    <property type="entry name" value="P-loop containing nucleoside triphosphate hydrolases"/>
    <property type="match status" value="4"/>
</dbReference>
<dbReference type="InterPro" id="IPR042222">
    <property type="entry name" value="Dynein_2_N"/>
</dbReference>
<dbReference type="FunFam" id="1.10.8.720:FF:000001">
    <property type="entry name" value="dynein heavy chain 7, axonemal"/>
    <property type="match status" value="1"/>
</dbReference>
<dbReference type="Gene3D" id="1.20.920.30">
    <property type="match status" value="1"/>
</dbReference>
<dbReference type="InterPro" id="IPR024743">
    <property type="entry name" value="Dynein_HC_stalk"/>
</dbReference>
<dbReference type="FunFam" id="1.20.920.20:FF:000006">
    <property type="entry name" value="Dynein, axonemal, heavy chain 6"/>
    <property type="match status" value="1"/>
</dbReference>
<dbReference type="Gene3D" id="3.40.50.300">
    <property type="entry name" value="P-loop containing nucleotide triphosphate hydrolases"/>
    <property type="match status" value="5"/>
</dbReference>
<dbReference type="Gene3D" id="1.10.8.710">
    <property type="match status" value="1"/>
</dbReference>
<dbReference type="STRING" id="3068.D8TSY5"/>
<evidence type="ECO:0000256" key="6">
    <source>
        <dbReference type="ARBA" id="ARBA00022741"/>
    </source>
</evidence>
<feature type="coiled-coil region" evidence="16">
    <location>
        <begin position="2019"/>
        <end position="2081"/>
    </location>
</feature>
<dbReference type="Pfam" id="PF12775">
    <property type="entry name" value="AAA_7"/>
    <property type="match status" value="1"/>
</dbReference>
<evidence type="ECO:0000256" key="12">
    <source>
        <dbReference type="ARBA" id="ARBA00023069"/>
    </source>
</evidence>
<protein>
    <submittedName>
        <fullName evidence="18">Dynein heavy chain 8</fullName>
    </submittedName>
</protein>
<dbReference type="GO" id="GO:0005874">
    <property type="term" value="C:microtubule"/>
    <property type="evidence" value="ECO:0007669"/>
    <property type="project" value="UniProtKB-KW"/>
</dbReference>
<dbReference type="InterPro" id="IPR043157">
    <property type="entry name" value="Dynein_AAA1S"/>
</dbReference>
<comment type="similarity">
    <text evidence="2">Belongs to the dynein heavy chain family.</text>
</comment>
<dbReference type="FunFam" id="1.10.8.710:FF:000004">
    <property type="entry name" value="Dynein axonemal heavy chain 6"/>
    <property type="match status" value="1"/>
</dbReference>
<evidence type="ECO:0000256" key="7">
    <source>
        <dbReference type="ARBA" id="ARBA00022794"/>
    </source>
</evidence>
<dbReference type="Pfam" id="PF18199">
    <property type="entry name" value="Dynein_C"/>
    <property type="match status" value="1"/>
</dbReference>
<dbReference type="GeneID" id="9618612"/>
<keyword evidence="8" id="KW-0067">ATP-binding</keyword>
<dbReference type="Pfam" id="PF08393">
    <property type="entry name" value="DHC_N2"/>
    <property type="match status" value="1"/>
</dbReference>
<dbReference type="InParanoid" id="D8TSY5"/>
<sequence>MQVVVRLKELIDDFKQILPLVEELANPALKTRHWEQIFKLIDADVPPNDNGIGYAPFSVRMMLQYNALDKYEAISSISGVASKEYSLEKVLEKMEKDWKGVEFRCIEYKDTGTFILGGTDEIQALLDDQIVKTQAMRASPYIKPLEAQANKWESMLTTLQDMLDNWLTCQATWQYLEPIFSSPDILKQMPEEGEKFQIVDQSWRELMESTSQSPACTTVAEERDKLLSLQEANRLLEEIQKGLAAYLELKRLAFPRFFFLSNDEMLEILSETKDPTRVQPHLKKCFEGIDKLRFENGAVDITGMISCEGEVVPLKTKIKPGDANGSVEKWLVQVEAGMVESVQEVSRRGVRSYPTVPRERWVLEWPGQVVLVVTAIYWTREVVEAITSPSPGALHACAERNTAQLGNIVSLVRGELSKLNRATLSALVVMDVHARDVVVALAAEKGVAGDPNHFSWLSQLRMYWEDEGTIMVRMMNAEVEYGYEYLGNSMRLVVTPLTDRCYRTLISAIHLNLGGAPEGPAGTGKTETTKDLAKALARQCVVFNCSDTLDYQTMAKFFKGLASSGAWACFDEFNRIDLEVLSVVAQQVLEIQLAVKQRVKSFFFEGSELPLRPTCNVFITMNPGYAGRSELPDNLKALFRTVAMMVPDYALISEIMLYSNGYLQARECARKIVATYKLCSEQLSSQDHYDYGMRAVMAVLRAAGNLKRRFPDSDEYVLMLRSIIDVNLCKFLSHDVPLFNGIVSDLFPGVVLPEPDYGHLMDAMKRQCALHNLQPTQYFLMKTIQLYEMVVVRHGLMTVGQPFSGKTASLKVLAGALTDLHERGITGALYNRVQLRTINPKSVTMGQLYGETDRATQEWKDGVLAVAFRSLAADPSEDRKWLVLDGPVDAIWIENMNTVLDDNKKLCLPNSEIIQMSSTMSMIFEVGDLAVASPATVSRCGMVYLEPHQLGWNPLLTSWLATLPRCLGPKVRRHLELLFDWLMPPCLRFVRRDAKEISPTEDIGLARTTMRLMAALLAEDFGPTEDVPPGYSYDDNTKIILVEAAFLFALVWSVGCTGDGESRRKFDSFLRSMLSGMVPDGYLVRACGASPSSTSRHRTSAFHMSIPPPPPDGGATVFDYALQKRSSGRGLVPGSWQLWTDTIPDLSIPPDAQFADIIIPTKDSARYTFLLDMALQNNQPLLMVGPTGTGKSTYINRHLVWGLPKDKWTPIFVTFSARTTANMAQDQVDGRLDKRRKGVYGPPMGRRAVLFVDDLNMPAKETYGAQPPIELLRQATDQGGWYGRDNQFRTLIDVQLVAAMGPPGGGRTFVTNRFLRHFNVLALSQVAEDSLVHIFRTILDWHLTTKGFPHQVALLSTGLINATLEVYSQSMSKLLPTPTKSHYVFNLRDFARVVQVRVRGDGTQAASLYRRLWVHEVFRVFYDRLVDDADREWLIGQVKTTVACHLDVGFDSLMEGLLSEEDRHNRVLQDMRRCFFGDYADTNEAEPSLRKYAEVPDAGLVTTMEEYLMDHNGTSKRPMNLAMFLFAVEHVSRICRLLKQPGGNMLLVGVGGSGRQSLTRLAGFICGMEVLQVEIAKSYGRTEWREDLKKVLRRAGAEMKSVVFLFSDTQIKDESFLEDINNILNSGEVPNMFAQDERMQIMEAVRPRAAKRGLETPLELWGYFVETCRRNLHVVLCFSPIGDAFRERLRANPSIVNCCTIDWFRTWPRDALEAVAFKFLREMELDEGTRTQLVQLCQAFHSKIRTASEDFKTQLGRHNYVTPTSYLELINTFRTLLDQKRAANRKAHSRYSVGLQKLESSAEQVAGMQAELQALQPQLVRTVEEVESLMGVIAREKAEVVEPKALIVKGEEAKAQEKADAAKAIKDECEADLAEALPILNEALAALDTIDEKDINYIKKLGNPPNIIKLVLEAVCVILDVKPAKVKDESGKMVLDYWKPSVGLMNDKDFLQRLKLYDKDNIPPRIISEIRERFIKNDAFTPAAARNASPAAEGMCKWVHAMSSYDKVAKVVAPKKAKLAEAEAQYEEVMVGLRAKQQELADLRAKLAAMESDLRTNTKKKERLEQEVTLCSVKLERAEKLIGGLGGEKVRWTESAQALKDAAVALTGDMLVAAGIIAYCGAFTASFRQTIIESFLDMVRSAGIPYTPRFSLAAALGDPVRTREWLIAGLPNDSFSIENGIIVAHARRWPLMIDPQGQANKWVKNLEKERKLQVIKLSEGGEYLRVLENAIQFGLPVLLENVGEELDPSLEPLLLKQTFKSMGVTCIRLGDATIEYSADFRFYITTKLRNPHYLPEVSVKVTLLNFMITPAGLADQLLGVAVATERPDLEEQKAQLVLQGAENTRRLAEIEDRILEVLSNSTGNILEDETAISIITQAKTLGNDIQEKQRAAEVTEREIDMARTGYKPCGDYTSILFFCISDLAAIDPMYQYSLPWFVNLFVASMHAAEPSPVLSQRLENIYDHFTYSLYRNVCRSLFEKDKLLFAFLLCTRILETKGRVDPEEYMFLLTGGLGGGGDPRANPAPDWLVDRGWRELCRLDRLPTFMGLIDTFSADPAAWRPLYDSSEPHRTTLPGIYNSLDTFRKLLILRCVRPDKVVPAVQDFVEANLGQKYVEPPPFDLAACYADSAPTTPLIFVLSPGSDPTAALLQFAGERNMASRLMAISLGQGQGPKASAMIAEGAKSGCWVVLQNCHLAPSWMPTLDKICEELQPENTHSEFRLWMTSYPSPKFPVNILQNGVKMTNEPPKGIKANMRRSYMIEPVCQDKEFFEACAKPGPFKKLLFGLVFFHALVQERRKFGPLGWNIPYGFDDGDQRISVRQLKMFLDESPAGALPPFAALRYVTGECNYGGRVTDDKDRLLLNTVLERCYCPDIITYEDYKLSASGLYYAPPEGDRASYLAYIDTLPIIPLPEAFGLHENADIAKDQNDTAAMFASLLAMTGAAAGGGGGGSGSAEDRVAAVVAECLARLPPQFDVESIQRRWPVKYEESMNTVLVQECSRFNKLLAVLHESLVNIRLAIQGLLVMSAELEAAFSSIAINQVPELWKRRSYPSLKPLGSYLDDLYARLDMFTSWASKGPPSSFWLPGFFFVQSFLTASLQNYARKRRVPIDTVGFGFETLGMDPAAYRQPPSEGVYVHGMFLEGCGWSPQVQRLCESQPKVLFVPAPVMWLRPRPADQRHDYLHYDCPLYRTADRRGVLATTGHSTNFVMFVKLPTDMPASHWIMRGVALLTQLSD</sequence>
<dbReference type="GO" id="GO:0005524">
    <property type="term" value="F:ATP binding"/>
    <property type="evidence" value="ECO:0007669"/>
    <property type="project" value="UniProtKB-KW"/>
</dbReference>
<dbReference type="FunFam" id="3.40.50.300:FF:002141">
    <property type="entry name" value="Dynein heavy chain"/>
    <property type="match status" value="1"/>
</dbReference>
<evidence type="ECO:0000256" key="1">
    <source>
        <dbReference type="ARBA" id="ARBA00004611"/>
    </source>
</evidence>
<dbReference type="EMBL" id="GL378335">
    <property type="protein sequence ID" value="EFJ49461.1"/>
    <property type="molecule type" value="Genomic_DNA"/>
</dbReference>
<dbReference type="Gene3D" id="3.10.490.20">
    <property type="match status" value="1"/>
</dbReference>
<keyword evidence="19" id="KW-1185">Reference proteome</keyword>
<dbReference type="FunFam" id="1.20.1270.280:FF:000001">
    <property type="entry name" value="dynein heavy chain 7, axonemal"/>
    <property type="match status" value="1"/>
</dbReference>
<keyword evidence="7" id="KW-0970">Cilium biogenesis/degradation</keyword>
<dbReference type="FunFam" id="3.40.50.300:FF:000223">
    <property type="entry name" value="Dynein heavy chain 3, axonemal"/>
    <property type="match status" value="1"/>
</dbReference>
<evidence type="ECO:0000256" key="11">
    <source>
        <dbReference type="ARBA" id="ARBA00023054"/>
    </source>
</evidence>
<dbReference type="InterPro" id="IPR003593">
    <property type="entry name" value="AAA+_ATPase"/>
</dbReference>
<dbReference type="InterPro" id="IPR041228">
    <property type="entry name" value="Dynein_C"/>
</dbReference>
<dbReference type="KEGG" id="vcn:VOLCADRAFT_74236"/>
<dbReference type="PANTHER" id="PTHR45703">
    <property type="entry name" value="DYNEIN HEAVY CHAIN"/>
    <property type="match status" value="1"/>
</dbReference>
<dbReference type="Pfam" id="PF12774">
    <property type="entry name" value="AAA_6"/>
    <property type="match status" value="1"/>
</dbReference>
<dbReference type="FunFam" id="3.20.180.20:FF:000003">
    <property type="entry name" value="Dynein heavy chain 12, axonemal"/>
    <property type="match status" value="1"/>
</dbReference>
<dbReference type="Gene3D" id="1.20.1270.280">
    <property type="match status" value="1"/>
</dbReference>
<dbReference type="Pfam" id="PF12777">
    <property type="entry name" value="MT"/>
    <property type="match status" value="1"/>
</dbReference>
<dbReference type="FunFam" id="1.10.8.1220:FF:000001">
    <property type="entry name" value="Dynein axonemal heavy chain 5"/>
    <property type="match status" value="1"/>
</dbReference>
<dbReference type="InterPro" id="IPR026983">
    <property type="entry name" value="DHC"/>
</dbReference>
<evidence type="ECO:0000256" key="8">
    <source>
        <dbReference type="ARBA" id="ARBA00022840"/>
    </source>
</evidence>
<dbReference type="InterPro" id="IPR041466">
    <property type="entry name" value="Dynein_AAA5_ext"/>
</dbReference>
<evidence type="ECO:0000256" key="13">
    <source>
        <dbReference type="ARBA" id="ARBA00023175"/>
    </source>
</evidence>
<evidence type="ECO:0000256" key="9">
    <source>
        <dbReference type="ARBA" id="ARBA00022846"/>
    </source>
</evidence>
<dbReference type="GO" id="GO:0003341">
    <property type="term" value="P:cilium movement"/>
    <property type="evidence" value="ECO:0007669"/>
    <property type="project" value="UniProtKB-ARBA"/>
</dbReference>
<dbReference type="Pfam" id="PF03028">
    <property type="entry name" value="Dynein_heavy"/>
    <property type="match status" value="1"/>
</dbReference>
<dbReference type="InterPro" id="IPR024317">
    <property type="entry name" value="Dynein_heavy_chain_D4_dom"/>
</dbReference>
<dbReference type="Gene3D" id="3.20.180.20">
    <property type="entry name" value="Dynein heavy chain, N-terminal domain 2"/>
    <property type="match status" value="1"/>
</dbReference>
<dbReference type="Gene3D" id="1.10.8.720">
    <property type="entry name" value="Region D6 of dynein motor"/>
    <property type="match status" value="1"/>
</dbReference>
<keyword evidence="6" id="KW-0547">Nucleotide-binding</keyword>
<dbReference type="GO" id="GO:0045505">
    <property type="term" value="F:dynein intermediate chain binding"/>
    <property type="evidence" value="ECO:0007669"/>
    <property type="project" value="InterPro"/>
</dbReference>
<feature type="domain" description="AAA+ ATPase" evidence="17">
    <location>
        <begin position="1177"/>
        <end position="1324"/>
    </location>
</feature>
<accession>D8TSY5</accession>
<keyword evidence="14" id="KW-0206">Cytoskeleton</keyword>
<organism evidence="19">
    <name type="scientific">Volvox carteri f. nagariensis</name>
    <dbReference type="NCBI Taxonomy" id="3068"/>
    <lineage>
        <taxon>Eukaryota</taxon>
        <taxon>Viridiplantae</taxon>
        <taxon>Chlorophyta</taxon>
        <taxon>core chlorophytes</taxon>
        <taxon>Chlorophyceae</taxon>
        <taxon>CS clade</taxon>
        <taxon>Chlamydomonadales</taxon>
        <taxon>Volvocaceae</taxon>
        <taxon>Volvox</taxon>
    </lineage>
</organism>
<dbReference type="Gene3D" id="1.20.920.20">
    <property type="match status" value="1"/>
</dbReference>
<dbReference type="RefSeq" id="XP_002949442.1">
    <property type="nucleotide sequence ID" value="XM_002949396.1"/>
</dbReference>
<dbReference type="InterPro" id="IPR004273">
    <property type="entry name" value="Dynein_heavy_D6_P-loop"/>
</dbReference>
<proteinExistence type="inferred from homology"/>
<evidence type="ECO:0000256" key="5">
    <source>
        <dbReference type="ARBA" id="ARBA00022737"/>
    </source>
</evidence>
<gene>
    <name evidence="18" type="ORF">VOLCADRAFT_74236</name>
</gene>
<dbReference type="FunFam" id="1.10.287.2620:FF:000002">
    <property type="entry name" value="Dynein heavy chain 2, axonemal"/>
    <property type="match status" value="1"/>
</dbReference>
<dbReference type="InterPro" id="IPR041658">
    <property type="entry name" value="AAA_lid_11"/>
</dbReference>
<dbReference type="FunFam" id="3.40.50.300:FF:000044">
    <property type="entry name" value="Dynein heavy chain 5, axonemal"/>
    <property type="match status" value="1"/>
</dbReference>
<dbReference type="InterPro" id="IPR035699">
    <property type="entry name" value="AAA_6"/>
</dbReference>
<dbReference type="InterPro" id="IPR043160">
    <property type="entry name" value="Dynein_C_barrel"/>
</dbReference>
<evidence type="ECO:0000256" key="2">
    <source>
        <dbReference type="ARBA" id="ARBA00008887"/>
    </source>
</evidence>
<name>D8TSY5_VOLCA</name>
<dbReference type="Pfam" id="PF22597">
    <property type="entry name" value="DYN_lid"/>
    <property type="match status" value="1"/>
</dbReference>
<dbReference type="FunFam" id="3.10.490.20:FF:000001">
    <property type="entry name" value="dynein heavy chain 7, axonemal"/>
    <property type="match status" value="1"/>
</dbReference>
<feature type="domain" description="AAA+ ATPase" evidence="17">
    <location>
        <begin position="511"/>
        <end position="650"/>
    </location>
</feature>
<keyword evidence="11 16" id="KW-0175">Coiled coil</keyword>
<dbReference type="Gene3D" id="1.10.8.1220">
    <property type="match status" value="1"/>
</dbReference>
<comment type="subcellular location">
    <subcellularLocation>
        <location evidence="1">Cytoplasm</location>
        <location evidence="1">Cytoskeleton</location>
        <location evidence="1">Flagellum axoneme</location>
    </subcellularLocation>
</comment>
<dbReference type="eggNOG" id="KOG3595">
    <property type="taxonomic scope" value="Eukaryota"/>
</dbReference>
<evidence type="ECO:0000313" key="19">
    <source>
        <dbReference type="Proteomes" id="UP000001058"/>
    </source>
</evidence>
<dbReference type="GO" id="GO:0005858">
    <property type="term" value="C:axonemal dynein complex"/>
    <property type="evidence" value="ECO:0007669"/>
    <property type="project" value="UniProtKB-ARBA"/>
</dbReference>
<evidence type="ECO:0000256" key="10">
    <source>
        <dbReference type="ARBA" id="ARBA00023017"/>
    </source>
</evidence>
<dbReference type="GO" id="GO:0060271">
    <property type="term" value="P:cilium assembly"/>
    <property type="evidence" value="ECO:0007669"/>
    <property type="project" value="UniProtKB-ARBA"/>
</dbReference>
<dbReference type="GO" id="GO:0008569">
    <property type="term" value="F:minus-end-directed microtubule motor activity"/>
    <property type="evidence" value="ECO:0007669"/>
    <property type="project" value="InterPro"/>
</dbReference>
<dbReference type="Proteomes" id="UP000001058">
    <property type="component" value="Unassembled WGS sequence"/>
</dbReference>
<dbReference type="Gene3D" id="1.20.140.100">
    <property type="entry name" value="Dynein heavy chain, N-terminal domain 2"/>
    <property type="match status" value="1"/>
</dbReference>
<evidence type="ECO:0000259" key="17">
    <source>
        <dbReference type="SMART" id="SM00382"/>
    </source>
</evidence>
<dbReference type="Pfam" id="PF18198">
    <property type="entry name" value="AAA_lid_11"/>
    <property type="match status" value="1"/>
</dbReference>
<dbReference type="Gene3D" id="6.10.140.1060">
    <property type="match status" value="1"/>
</dbReference>
<dbReference type="InterPro" id="IPR013602">
    <property type="entry name" value="Dynein_heavy_linker"/>
</dbReference>
<dbReference type="Gene3D" id="1.10.287.2620">
    <property type="match status" value="1"/>
</dbReference>
<dbReference type="FunFam" id="1.20.58.1120:FF:000001">
    <property type="entry name" value="dynein heavy chain 2, axonemal"/>
    <property type="match status" value="1"/>
</dbReference>
<keyword evidence="3" id="KW-0963">Cytoplasm</keyword>
<dbReference type="InterPro" id="IPR042219">
    <property type="entry name" value="AAA_lid_11_sf"/>
</dbReference>
<dbReference type="InterPro" id="IPR027417">
    <property type="entry name" value="P-loop_NTPase"/>
</dbReference>
<evidence type="ECO:0000313" key="18">
    <source>
        <dbReference type="EMBL" id="EFJ49461.1"/>
    </source>
</evidence>
<dbReference type="Gene3D" id="1.10.472.130">
    <property type="match status" value="1"/>
</dbReference>
<feature type="coiled-coil region" evidence="16">
    <location>
        <begin position="219"/>
        <end position="249"/>
    </location>
</feature>
<reference evidence="18 19" key="1">
    <citation type="journal article" date="2010" name="Science">
        <title>Genomic analysis of organismal complexity in the multicellular green alga Volvox carteri.</title>
        <authorList>
            <person name="Prochnik S.E."/>
            <person name="Umen J."/>
            <person name="Nedelcu A.M."/>
            <person name="Hallmann A."/>
            <person name="Miller S.M."/>
            <person name="Nishii I."/>
            <person name="Ferris P."/>
            <person name="Kuo A."/>
            <person name="Mitros T."/>
            <person name="Fritz-Laylin L.K."/>
            <person name="Hellsten U."/>
            <person name="Chapman J."/>
            <person name="Simakov O."/>
            <person name="Rensing S.A."/>
            <person name="Terry A."/>
            <person name="Pangilinan J."/>
            <person name="Kapitonov V."/>
            <person name="Jurka J."/>
            <person name="Salamov A."/>
            <person name="Shapiro H."/>
            <person name="Schmutz J."/>
            <person name="Grimwood J."/>
            <person name="Lindquist E."/>
            <person name="Lucas S."/>
            <person name="Grigoriev I.V."/>
            <person name="Schmitt R."/>
            <person name="Kirk D."/>
            <person name="Rokhsar D.S."/>
        </authorList>
    </citation>
    <scope>NUCLEOTIDE SEQUENCE [LARGE SCALE GENOMIC DNA]</scope>
    <source>
        <strain evidence="19">f. Nagariensis / Eve</strain>
    </source>
</reference>